<sequence length="71" mass="8099">MTDPQKSKRQPIQVEMEGSKICMILPTMEDSILMGIKWRNKVSTRVGVESSKSYSVLVDPIRVQRSNEGFK</sequence>
<reference evidence="1" key="1">
    <citation type="submission" date="2015-12" db="EMBL/GenBank/DDBJ databases">
        <title>Gene expression during late stages of embryo sac development: a critical building block for successful pollen-pistil interactions.</title>
        <authorList>
            <person name="Liu Y."/>
            <person name="Joly V."/>
            <person name="Sabar M."/>
            <person name="Matton D.P."/>
        </authorList>
    </citation>
    <scope>NUCLEOTIDE SEQUENCE</scope>
</reference>
<evidence type="ECO:0000313" key="1">
    <source>
        <dbReference type="EMBL" id="JAP20429.1"/>
    </source>
</evidence>
<proteinExistence type="predicted"/>
<organism evidence="1">
    <name type="scientific">Solanum chacoense</name>
    <name type="common">Chaco potato</name>
    <dbReference type="NCBI Taxonomy" id="4108"/>
    <lineage>
        <taxon>Eukaryota</taxon>
        <taxon>Viridiplantae</taxon>
        <taxon>Streptophyta</taxon>
        <taxon>Embryophyta</taxon>
        <taxon>Tracheophyta</taxon>
        <taxon>Spermatophyta</taxon>
        <taxon>Magnoliopsida</taxon>
        <taxon>eudicotyledons</taxon>
        <taxon>Gunneridae</taxon>
        <taxon>Pentapetalae</taxon>
        <taxon>asterids</taxon>
        <taxon>lamiids</taxon>
        <taxon>Solanales</taxon>
        <taxon>Solanaceae</taxon>
        <taxon>Solanoideae</taxon>
        <taxon>Solaneae</taxon>
        <taxon>Solanum</taxon>
    </lineage>
</organism>
<name>A0A0V0HJJ0_SOLCH</name>
<protein>
    <submittedName>
        <fullName evidence="1">Putative ovule protein</fullName>
    </submittedName>
</protein>
<dbReference type="EMBL" id="GEDG01018859">
    <property type="protein sequence ID" value="JAP20429.1"/>
    <property type="molecule type" value="Transcribed_RNA"/>
</dbReference>
<accession>A0A0V0HJJ0</accession>
<dbReference type="AlphaFoldDB" id="A0A0V0HJJ0"/>